<evidence type="ECO:0000313" key="6">
    <source>
        <dbReference type="Proteomes" id="UP000504606"/>
    </source>
</evidence>
<accession>A0A9C6XDA5</accession>
<feature type="repeat" description="WD" evidence="3">
    <location>
        <begin position="966"/>
        <end position="1007"/>
    </location>
</feature>
<dbReference type="SUPFAM" id="SSF50978">
    <property type="entry name" value="WD40 repeat-like"/>
    <property type="match status" value="1"/>
</dbReference>
<feature type="region of interest" description="Disordered" evidence="4">
    <location>
        <begin position="315"/>
        <end position="406"/>
    </location>
</feature>
<evidence type="ECO:0000256" key="1">
    <source>
        <dbReference type="ARBA" id="ARBA00022574"/>
    </source>
</evidence>
<sequence>MRASAGRASAVLRAETRFETLVRCTASPAPAHRPARFVVSAGATPRASYALELVRLLCQHFAVLTKQSIITKDASLEQPYVQAWFERLMKRVEESGETMLVLLDDLPRVNPLDQEQGPPALSWLPMQLPRNIHLVATSAAGPDALRLTPAQRERLRSAECLVMLPPPAEPGLERHAQQELVRLESQWGRVAVGRLAGYLACTEYGLSETELLELLMPTAQSSPAPLLLEQGHFNFSTFCRVRRSMGYLLLSKVMSGKVLLTWRHQSMRQLCKQRYLGDRDSLQAAHAAIASLFFSEFIAEGDIADLAEGDNDNMAAEDRRRTSTPQVIQEDPLDREIIKEEEEEEDDTDLIREEEEDEEAVEAAERAGERRAEARRMQQLIQHQQQLNQDKDDDSDSDKDSQDTPCDVSYSLRHVEEAWLHLLGAGDHTHLLRHTVCSFDFLLAAVQTVSVGYLRCVLEHARCYLLDRALELVYYTLRKAGDVLVRDPLQLAAQLVCWLRPAGPSHQEHKMDRDSQPQPLPDLVSRLLSASMAWCDGYNGPLLVPLTGWLQAPLPLQIRSMVCSHSVRLVEPTPCGQHVIVVPAGASIDPQMWHIMSNALVTTFKGHQAPVTCMHTTQTQLITGSSDLHVIVWSLKTYEILTKIHEHIAPVMCITPALGGSVVVSGGEDSSIVVANMNTGRRVMKIDHHRGPVTALKINSYGDVLVSGSSDQTVCLWALDTCQMLNMIQVATGVSLIGLSPDSVFLLVVLNSNELVLHSTATGTEIHALRGHRAKARSLCLASDNRRAVLGGEDGKVYVFDLHSGRLERTLDTHTSAVTGVCCTERDDFLLTAGGNVVTLWSFRRDEASAAAGVAGIPGVAEVAVSLGPVAARHARKMSRNSQVHTAPITCLEISRDGTTAVTGSVDSLVNIWLLSPPELHATLEGHIASVTAVSFAPNGLFCISGSEDKTVRVWGLTLGQCVATFKGHQSAVTSVCVLADSRRVVSGDRAGLLAVWVADDASLLQTCSGPGSSIAVTHDMKYAVSGVDDTSLRIWSLAREDERFTVSHSQDVTCMALSADSLHLITGSRDTSLKVWQLAGGKLAQVLVGHTDDVTCVAVAVTNKALVVSGSKDANLICWDINTGNDVHTLSGHLGCVTCVRVSGDGTLAVSGSEDRTIMVWDIGKGTPLTALVLHQPILGLAMASDASRIGVQLLDSRSLLIVFLHNTPASYVTLPAYVAPKEVEDLRPPPPKRAGRRLLKKEVSLDTYTWQKKYGQLTSSIMMAAVDERLKRRFSVSASMEEISKCKAAAPAPGMGGPEQAALAQSQHFDQLEALWNQRSPPQRRKNQLKKQTSLSSCRDILDQDTDITYEEGD</sequence>
<feature type="repeat" description="WD" evidence="3">
    <location>
        <begin position="686"/>
        <end position="727"/>
    </location>
</feature>
<evidence type="ECO:0000259" key="5">
    <source>
        <dbReference type="Pfam" id="PF25469"/>
    </source>
</evidence>
<name>A0A9C6XDA5_FRAOC</name>
<dbReference type="InterPro" id="IPR011047">
    <property type="entry name" value="Quinoprotein_ADH-like_sf"/>
</dbReference>
<feature type="repeat" description="WD" evidence="3">
    <location>
        <begin position="769"/>
        <end position="810"/>
    </location>
</feature>
<dbReference type="PANTHER" id="PTHR19871:SF28">
    <property type="entry name" value="AAA+ ATPASE DOMAIN-CONTAINING PROTEIN"/>
    <property type="match status" value="1"/>
</dbReference>
<keyword evidence="2" id="KW-0677">Repeat</keyword>
<dbReference type="InterPro" id="IPR001680">
    <property type="entry name" value="WD40_rpt"/>
</dbReference>
<keyword evidence="1 3" id="KW-0853">WD repeat</keyword>
<dbReference type="InterPro" id="IPR057588">
    <property type="entry name" value="NWD1/2-like_WH"/>
</dbReference>
<protein>
    <submittedName>
        <fullName evidence="7">Protein qui-1</fullName>
    </submittedName>
</protein>
<dbReference type="Pfam" id="PF25469">
    <property type="entry name" value="WHD_NWD1"/>
    <property type="match status" value="1"/>
</dbReference>
<dbReference type="Proteomes" id="UP000504606">
    <property type="component" value="Unplaced"/>
</dbReference>
<evidence type="ECO:0000256" key="4">
    <source>
        <dbReference type="SAM" id="MobiDB-lite"/>
    </source>
</evidence>
<dbReference type="OrthoDB" id="9990676at2759"/>
<feature type="compositionally biased region" description="Basic and acidic residues" evidence="4">
    <location>
        <begin position="363"/>
        <end position="376"/>
    </location>
</feature>
<dbReference type="Pfam" id="PF00400">
    <property type="entry name" value="WD40"/>
    <property type="match status" value="10"/>
</dbReference>
<feature type="domain" description="NWD1/2-like winged helix-turn-helix" evidence="5">
    <location>
        <begin position="177"/>
        <end position="282"/>
    </location>
</feature>
<feature type="repeat" description="WD" evidence="3">
    <location>
        <begin position="882"/>
        <end position="913"/>
    </location>
</feature>
<feature type="region of interest" description="Disordered" evidence="4">
    <location>
        <begin position="1318"/>
        <end position="1339"/>
    </location>
</feature>
<feature type="compositionally biased region" description="Acidic residues" evidence="4">
    <location>
        <begin position="339"/>
        <end position="362"/>
    </location>
</feature>
<feature type="compositionally biased region" description="Low complexity" evidence="4">
    <location>
        <begin position="378"/>
        <end position="388"/>
    </location>
</feature>
<keyword evidence="6" id="KW-1185">Reference proteome</keyword>
<feature type="repeat" description="WD" evidence="3">
    <location>
        <begin position="604"/>
        <end position="643"/>
    </location>
</feature>
<dbReference type="CDD" id="cd00200">
    <property type="entry name" value="WD40"/>
    <property type="match status" value="2"/>
</dbReference>
<proteinExistence type="predicted"/>
<dbReference type="PROSITE" id="PS50294">
    <property type="entry name" value="WD_REPEATS_REGION"/>
    <property type="match status" value="6"/>
</dbReference>
<evidence type="ECO:0000256" key="3">
    <source>
        <dbReference type="PROSITE-ProRule" id="PRU00221"/>
    </source>
</evidence>
<feature type="repeat" description="WD" evidence="3">
    <location>
        <begin position="1131"/>
        <end position="1172"/>
    </location>
</feature>
<reference evidence="7" key="1">
    <citation type="submission" date="2025-08" db="UniProtKB">
        <authorList>
            <consortium name="RefSeq"/>
        </authorList>
    </citation>
    <scope>IDENTIFICATION</scope>
    <source>
        <tissue evidence="7">Whole organism</tissue>
    </source>
</reference>
<dbReference type="RefSeq" id="XP_052133013.1">
    <property type="nucleotide sequence ID" value="XM_052277053.1"/>
</dbReference>
<dbReference type="KEGG" id="foc:113217767"/>
<dbReference type="SUPFAM" id="SSF50998">
    <property type="entry name" value="Quinoprotein alcohol dehydrogenase-like"/>
    <property type="match status" value="1"/>
</dbReference>
<dbReference type="SMART" id="SM00320">
    <property type="entry name" value="WD40"/>
    <property type="match status" value="12"/>
</dbReference>
<dbReference type="PRINTS" id="PR00320">
    <property type="entry name" value="GPROTEINBRPT"/>
</dbReference>
<dbReference type="PROSITE" id="PS00678">
    <property type="entry name" value="WD_REPEATS_1"/>
    <property type="match status" value="1"/>
</dbReference>
<dbReference type="PROSITE" id="PS50082">
    <property type="entry name" value="WD_REPEATS_2"/>
    <property type="match status" value="9"/>
</dbReference>
<dbReference type="GeneID" id="113217767"/>
<dbReference type="InterPro" id="IPR020472">
    <property type="entry name" value="WD40_PAC1"/>
</dbReference>
<dbReference type="PANTHER" id="PTHR19871">
    <property type="entry name" value="BETA TRANSDUCIN-RELATED PROTEIN"/>
    <property type="match status" value="1"/>
</dbReference>
<feature type="repeat" description="WD" evidence="3">
    <location>
        <begin position="1088"/>
        <end position="1130"/>
    </location>
</feature>
<dbReference type="InterPro" id="IPR015943">
    <property type="entry name" value="WD40/YVTN_repeat-like_dom_sf"/>
</dbReference>
<organism evidence="6 7">
    <name type="scientific">Frankliniella occidentalis</name>
    <name type="common">Western flower thrips</name>
    <name type="synonym">Euthrips occidentalis</name>
    <dbReference type="NCBI Taxonomy" id="133901"/>
    <lineage>
        <taxon>Eukaryota</taxon>
        <taxon>Metazoa</taxon>
        <taxon>Ecdysozoa</taxon>
        <taxon>Arthropoda</taxon>
        <taxon>Hexapoda</taxon>
        <taxon>Insecta</taxon>
        <taxon>Pterygota</taxon>
        <taxon>Neoptera</taxon>
        <taxon>Paraneoptera</taxon>
        <taxon>Thysanoptera</taxon>
        <taxon>Terebrantia</taxon>
        <taxon>Thripoidea</taxon>
        <taxon>Thripidae</taxon>
        <taxon>Frankliniella</taxon>
    </lineage>
</organism>
<evidence type="ECO:0000256" key="2">
    <source>
        <dbReference type="ARBA" id="ARBA00022737"/>
    </source>
</evidence>
<feature type="repeat" description="WD" evidence="3">
    <location>
        <begin position="1046"/>
        <end position="1087"/>
    </location>
</feature>
<dbReference type="InterPro" id="IPR052752">
    <property type="entry name" value="NACHT-WD_repeat"/>
</dbReference>
<evidence type="ECO:0000313" key="7">
    <source>
        <dbReference type="RefSeq" id="XP_052133013.1"/>
    </source>
</evidence>
<dbReference type="InterPro" id="IPR036322">
    <property type="entry name" value="WD40_repeat_dom_sf"/>
</dbReference>
<feature type="repeat" description="WD" evidence="3">
    <location>
        <begin position="924"/>
        <end position="965"/>
    </location>
</feature>
<gene>
    <name evidence="7" type="primary">LOC113217767</name>
</gene>
<dbReference type="InterPro" id="IPR019775">
    <property type="entry name" value="WD40_repeat_CS"/>
</dbReference>
<dbReference type="Gene3D" id="2.130.10.10">
    <property type="entry name" value="YVTN repeat-like/Quinoprotein amine dehydrogenase"/>
    <property type="match status" value="4"/>
</dbReference>